<reference evidence="2 3" key="1">
    <citation type="journal article" date="2016" name="DNA Res.">
        <title>Genome sequence of Aspergillus luchuensis NBRC 4314.</title>
        <authorList>
            <person name="Yamada O."/>
            <person name="Machida M."/>
            <person name="Hosoyama A."/>
            <person name="Goto M."/>
            <person name="Takahashi T."/>
            <person name="Futagami T."/>
            <person name="Yamagata Y."/>
            <person name="Takeuchi M."/>
            <person name="Kobayashi T."/>
            <person name="Koike H."/>
            <person name="Abe K."/>
            <person name="Asai K."/>
            <person name="Arita M."/>
            <person name="Fujita N."/>
            <person name="Fukuda K."/>
            <person name="Higa K."/>
            <person name="Horikawa H."/>
            <person name="Ishikawa T."/>
            <person name="Jinno K."/>
            <person name="Kato Y."/>
            <person name="Kirimura K."/>
            <person name="Mizutani O."/>
            <person name="Nakasone K."/>
            <person name="Sano M."/>
            <person name="Shiraishi Y."/>
            <person name="Tsukahara M."/>
            <person name="Gomi K."/>
        </authorList>
    </citation>
    <scope>NUCLEOTIDE SEQUENCE [LARGE SCALE GENOMIC DNA]</scope>
    <source>
        <strain evidence="2 3">RIB 2604</strain>
    </source>
</reference>
<protein>
    <submittedName>
        <fullName evidence="2">Similar to An14g04630</fullName>
    </submittedName>
</protein>
<dbReference type="EMBL" id="AP024428">
    <property type="protein sequence ID" value="BCR99433.1"/>
    <property type="molecule type" value="Genomic_DNA"/>
</dbReference>
<proteinExistence type="predicted"/>
<reference evidence="1" key="3">
    <citation type="submission" date="2021-01" db="EMBL/GenBank/DDBJ databases">
        <authorList>
            <consortium name="Aspergillus luchuensis mut. kawachii IFO 4304 genome sequencing consortium"/>
            <person name="Kazuki M."/>
            <person name="Futagami T."/>
        </authorList>
    </citation>
    <scope>NUCLEOTIDE SEQUENCE</scope>
    <source>
        <strain evidence="1">IFO 4308</strain>
    </source>
</reference>
<evidence type="ECO:0000313" key="2">
    <source>
        <dbReference type="EMBL" id="GAT19318.1"/>
    </source>
</evidence>
<dbReference type="VEuPathDB" id="FungiDB:ASPFODRAFT_220348"/>
<dbReference type="OrthoDB" id="4424218at2759"/>
<dbReference type="KEGG" id="aluc:AKAW2_41116A"/>
<sequence>MFDSFSELYADQLKLITDALDQAGINNVLWGHVIERFLEEHVSSGIECIIHDGMAEKACQTLLAAGLEPCKYGEECPATRHRQDRPDAVAHVHLEATTLGCDIPVMFWEKSSLLWAFPELPSSPPSSDDPYYMPIRIPWTYYRNAATPAKAARGHRASSAAVNASRSQRPPIDLTPARMLKPVKIVEALIWLMCRDRNPNEGLECGWEHRWQKVLDSWVQKAPGLAKHGLFCRNELRPGFLPLWDYLCGGEGEQTPEKHRAHYLGLQAKLRAENALPSSPQPKRRTVEEIEHENWKRYQKFVKRYSGNTPWIEED</sequence>
<evidence type="ECO:0000313" key="1">
    <source>
        <dbReference type="EMBL" id="BCR99433.1"/>
    </source>
</evidence>
<evidence type="ECO:0000313" key="4">
    <source>
        <dbReference type="Proteomes" id="UP000661280"/>
    </source>
</evidence>
<accession>A0A146EZ44</accession>
<dbReference type="AlphaFoldDB" id="A0A146EZ44"/>
<reference evidence="1" key="4">
    <citation type="submission" date="2021-02" db="EMBL/GenBank/DDBJ databases">
        <title>Aspergillus luchuensis mut. kawachii IFO 4304 genome sequence.</title>
        <authorList>
            <person name="Mori K."/>
            <person name="Kadooka C."/>
            <person name="Goto M."/>
            <person name="Futagami T."/>
        </authorList>
    </citation>
    <scope>NUCLEOTIDE SEQUENCE</scope>
    <source>
        <strain evidence="1">IFO 4308</strain>
    </source>
</reference>
<dbReference type="Proteomes" id="UP000661280">
    <property type="component" value="Chromosome 4"/>
</dbReference>
<gene>
    <name evidence="1" type="ORF">AKAW2_41116A</name>
    <name evidence="2" type="ORF">RIB2604_00402550</name>
</gene>
<dbReference type="GeneID" id="64960755"/>
<organism evidence="2 3">
    <name type="scientific">Aspergillus kawachii</name>
    <name type="common">White koji mold</name>
    <name type="synonym">Aspergillus awamori var. kawachi</name>
    <dbReference type="NCBI Taxonomy" id="1069201"/>
    <lineage>
        <taxon>Eukaryota</taxon>
        <taxon>Fungi</taxon>
        <taxon>Dikarya</taxon>
        <taxon>Ascomycota</taxon>
        <taxon>Pezizomycotina</taxon>
        <taxon>Eurotiomycetes</taxon>
        <taxon>Eurotiomycetidae</taxon>
        <taxon>Eurotiales</taxon>
        <taxon>Aspergillaceae</taxon>
        <taxon>Aspergillus</taxon>
        <taxon>Aspergillus subgen. Circumdati</taxon>
    </lineage>
</organism>
<name>A0A146EZ44_ASPKA</name>
<evidence type="ECO:0000313" key="3">
    <source>
        <dbReference type="Proteomes" id="UP000075230"/>
    </source>
</evidence>
<dbReference type="EMBL" id="BCWF01000004">
    <property type="protein sequence ID" value="GAT19318.1"/>
    <property type="molecule type" value="Genomic_DNA"/>
</dbReference>
<dbReference type="Proteomes" id="UP000075230">
    <property type="component" value="Unassembled WGS sequence"/>
</dbReference>
<keyword evidence="4" id="KW-1185">Reference proteome</keyword>
<dbReference type="RefSeq" id="XP_041543196.1">
    <property type="nucleotide sequence ID" value="XM_041689519.1"/>
</dbReference>
<reference evidence="3" key="2">
    <citation type="submission" date="2016-02" db="EMBL/GenBank/DDBJ databases">
        <title>Genome sequencing of Aspergillus luchuensis NBRC 4314.</title>
        <authorList>
            <person name="Yamada O."/>
        </authorList>
    </citation>
    <scope>NUCLEOTIDE SEQUENCE [LARGE SCALE GENOMIC DNA]</scope>
    <source>
        <strain evidence="3">RIB 2604</strain>
    </source>
</reference>